<dbReference type="AlphaFoldDB" id="A0A1L7WEM2"/>
<organism evidence="2 3">
    <name type="scientific">Phialocephala subalpina</name>
    <dbReference type="NCBI Taxonomy" id="576137"/>
    <lineage>
        <taxon>Eukaryota</taxon>
        <taxon>Fungi</taxon>
        <taxon>Dikarya</taxon>
        <taxon>Ascomycota</taxon>
        <taxon>Pezizomycotina</taxon>
        <taxon>Leotiomycetes</taxon>
        <taxon>Helotiales</taxon>
        <taxon>Mollisiaceae</taxon>
        <taxon>Phialocephala</taxon>
        <taxon>Phialocephala fortinii species complex</taxon>
    </lineage>
</organism>
<dbReference type="InterPro" id="IPR000210">
    <property type="entry name" value="BTB/POZ_dom"/>
</dbReference>
<dbReference type="InterPro" id="IPR011333">
    <property type="entry name" value="SKP1/BTB/POZ_sf"/>
</dbReference>
<dbReference type="PANTHER" id="PTHR47843">
    <property type="entry name" value="BTB DOMAIN-CONTAINING PROTEIN-RELATED"/>
    <property type="match status" value="1"/>
</dbReference>
<evidence type="ECO:0000259" key="1">
    <source>
        <dbReference type="PROSITE" id="PS50097"/>
    </source>
</evidence>
<dbReference type="SUPFAM" id="SSF54695">
    <property type="entry name" value="POZ domain"/>
    <property type="match status" value="1"/>
</dbReference>
<dbReference type="EMBL" id="FJOG01000001">
    <property type="protein sequence ID" value="CZR51231.1"/>
    <property type="molecule type" value="Genomic_DNA"/>
</dbReference>
<dbReference type="Proteomes" id="UP000184330">
    <property type="component" value="Unassembled WGS sequence"/>
</dbReference>
<evidence type="ECO:0000313" key="2">
    <source>
        <dbReference type="EMBL" id="CZR51231.1"/>
    </source>
</evidence>
<dbReference type="PROSITE" id="PS50097">
    <property type="entry name" value="BTB"/>
    <property type="match status" value="1"/>
</dbReference>
<dbReference type="STRING" id="576137.A0A1L7WEM2"/>
<sequence length="311" mass="34489">MLVPLETFVPTSKYNKILLTRARILLSRPFKFVIGTDEIPITVYEAAIAAQSPALASLVQGGMTESLSAEVKWEDVDKGTFLRFVEFIYSGDYSTPQSLPVQSNQRLSQSLRTGIITEEIMPAEPFLQKAVDVSTDWDTWAESRPKKGKKGDRTRSFPAIPALESFNSLSYPVPKTQSIFANTCEHAIGDGKGENSVFLIHASLYVLADKWGVDSLKQLTLSKLHRALAAFHLDISNVQNLVELVRYAYLDEQTLELEHGTDQLRGLICHYIAANARVTAECAAFTDLLKEEGALASDVWKIAAPRIRVAE</sequence>
<keyword evidence="3" id="KW-1185">Reference proteome</keyword>
<name>A0A1L7WEM2_9HELO</name>
<reference evidence="2 3" key="1">
    <citation type="submission" date="2016-03" db="EMBL/GenBank/DDBJ databases">
        <authorList>
            <person name="Ploux O."/>
        </authorList>
    </citation>
    <scope>NUCLEOTIDE SEQUENCE [LARGE SCALE GENOMIC DNA]</scope>
    <source>
        <strain evidence="2 3">UAMH 11012</strain>
    </source>
</reference>
<proteinExistence type="predicted"/>
<evidence type="ECO:0000313" key="3">
    <source>
        <dbReference type="Proteomes" id="UP000184330"/>
    </source>
</evidence>
<feature type="domain" description="BTB" evidence="1">
    <location>
        <begin position="30"/>
        <end position="97"/>
    </location>
</feature>
<gene>
    <name evidence="2" type="ORF">PAC_01106</name>
</gene>
<protein>
    <recommendedName>
        <fullName evidence="1">BTB domain-containing protein</fullName>
    </recommendedName>
</protein>
<dbReference type="OrthoDB" id="9997739at2759"/>
<dbReference type="Gene3D" id="3.30.710.10">
    <property type="entry name" value="Potassium Channel Kv1.1, Chain A"/>
    <property type="match status" value="1"/>
</dbReference>
<accession>A0A1L7WEM2</accession>